<dbReference type="AlphaFoldDB" id="A0A6I1MIV4"/>
<evidence type="ECO:0000313" key="2">
    <source>
        <dbReference type="EMBL" id="MPQ42623.1"/>
    </source>
</evidence>
<sequence>MVFESLRFYTVSEVADRLRVSEDFILELVVQGVLEGINLGNRGVWIFEERAILEFLCECSNSIGKSSDLHQVLVSKGEEVISKGERVVVSNLDDGKVVSDLGEGHIPVLRSYAMRNGKDSSVGSSDEDVITEFIFDEEQAKKPISDEIVFSCDLGEEERGESKKQVMGNDVCRRVKRNFVISEFLVYELKKARDVLGGSMSSIVEDALGLYFQSKGFISEHNFKR</sequence>
<gene>
    <name evidence="2" type="ORF">GBZ86_02475</name>
</gene>
<reference evidence="2 3" key="1">
    <citation type="submission" date="2019-10" db="EMBL/GenBank/DDBJ databases">
        <title>The Genome Sequence of Clostridium tarantellae Isolated from Fish Brain.</title>
        <authorList>
            <person name="Bano L."/>
            <person name="Kiel M."/>
            <person name="Sales G."/>
            <person name="Doxey A.C."/>
            <person name="Mansfield M.J."/>
            <person name="Schiavone M."/>
            <person name="Rossetto O."/>
            <person name="Pirazzini M."/>
            <person name="Dobrindt U."/>
            <person name="Montecucco C."/>
        </authorList>
    </citation>
    <scope>NUCLEOTIDE SEQUENCE [LARGE SCALE GENOMIC DNA]</scope>
    <source>
        <strain evidence="2 3">DSM 3997</strain>
    </source>
</reference>
<feature type="domain" description="Helix-turn-helix" evidence="1">
    <location>
        <begin position="8"/>
        <end position="59"/>
    </location>
</feature>
<proteinExistence type="predicted"/>
<dbReference type="EMBL" id="WHJC01000014">
    <property type="protein sequence ID" value="MPQ42623.1"/>
    <property type="molecule type" value="Genomic_DNA"/>
</dbReference>
<evidence type="ECO:0000313" key="3">
    <source>
        <dbReference type="Proteomes" id="UP000430345"/>
    </source>
</evidence>
<name>A0A6I1MIV4_9CLOT</name>
<dbReference type="Pfam" id="PF12728">
    <property type="entry name" value="HTH_17"/>
    <property type="match status" value="1"/>
</dbReference>
<keyword evidence="3" id="KW-1185">Reference proteome</keyword>
<accession>A0A6I1MIV4</accession>
<dbReference type="OrthoDB" id="5524782at2"/>
<comment type="caution">
    <text evidence="2">The sequence shown here is derived from an EMBL/GenBank/DDBJ whole genome shotgun (WGS) entry which is preliminary data.</text>
</comment>
<dbReference type="Proteomes" id="UP000430345">
    <property type="component" value="Unassembled WGS sequence"/>
</dbReference>
<organism evidence="2 3">
    <name type="scientific">Clostridium tarantellae</name>
    <dbReference type="NCBI Taxonomy" id="39493"/>
    <lineage>
        <taxon>Bacteria</taxon>
        <taxon>Bacillati</taxon>
        <taxon>Bacillota</taxon>
        <taxon>Clostridia</taxon>
        <taxon>Eubacteriales</taxon>
        <taxon>Clostridiaceae</taxon>
        <taxon>Clostridium</taxon>
    </lineage>
</organism>
<evidence type="ECO:0000259" key="1">
    <source>
        <dbReference type="Pfam" id="PF12728"/>
    </source>
</evidence>
<dbReference type="InterPro" id="IPR041657">
    <property type="entry name" value="HTH_17"/>
</dbReference>
<dbReference type="RefSeq" id="WP_152887426.1">
    <property type="nucleotide sequence ID" value="NZ_WHJC01000014.1"/>
</dbReference>
<protein>
    <submittedName>
        <fullName evidence="2">Helix-turn-helix domain-containing protein</fullName>
    </submittedName>
</protein>